<dbReference type="Pfam" id="PF01368">
    <property type="entry name" value="DHH"/>
    <property type="match status" value="1"/>
</dbReference>
<organism evidence="9 10">
    <name type="scientific">Peptoniphilus lacrimalis</name>
    <dbReference type="NCBI Taxonomy" id="33031"/>
    <lineage>
        <taxon>Bacteria</taxon>
        <taxon>Bacillati</taxon>
        <taxon>Bacillota</taxon>
        <taxon>Tissierellia</taxon>
        <taxon>Tissierellales</taxon>
        <taxon>Peptoniphilaceae</taxon>
        <taxon>Peptoniphilus</taxon>
    </lineage>
</organism>
<accession>A0A379C4Z9</accession>
<evidence type="ECO:0000259" key="7">
    <source>
        <dbReference type="Pfam" id="PF02272"/>
    </source>
</evidence>
<dbReference type="GO" id="GO:0008409">
    <property type="term" value="F:5'-3' exonuclease activity"/>
    <property type="evidence" value="ECO:0007669"/>
    <property type="project" value="InterPro"/>
</dbReference>
<evidence type="ECO:0000259" key="8">
    <source>
        <dbReference type="Pfam" id="PF17768"/>
    </source>
</evidence>
<dbReference type="SUPFAM" id="SSF64182">
    <property type="entry name" value="DHH phosphoesterases"/>
    <property type="match status" value="1"/>
</dbReference>
<protein>
    <recommendedName>
        <fullName evidence="2">Single-stranded-DNA-specific exonuclease RecJ</fullName>
    </recommendedName>
</protein>
<comment type="similarity">
    <text evidence="1">Belongs to the RecJ family.</text>
</comment>
<evidence type="ECO:0000256" key="4">
    <source>
        <dbReference type="ARBA" id="ARBA00022801"/>
    </source>
</evidence>
<dbReference type="NCBIfam" id="TIGR00644">
    <property type="entry name" value="recJ"/>
    <property type="match status" value="1"/>
</dbReference>
<dbReference type="Proteomes" id="UP000255517">
    <property type="component" value="Unassembled WGS sequence"/>
</dbReference>
<dbReference type="STRING" id="1122949.GCA_000378725_00737"/>
<name>A0A379C4Z9_9FIRM</name>
<feature type="domain" description="DHHA1" evidence="7">
    <location>
        <begin position="357"/>
        <end position="441"/>
    </location>
</feature>
<dbReference type="PANTHER" id="PTHR30255:SF2">
    <property type="entry name" value="SINGLE-STRANDED-DNA-SPECIFIC EXONUCLEASE RECJ"/>
    <property type="match status" value="1"/>
</dbReference>
<dbReference type="Gene3D" id="3.10.310.30">
    <property type="match status" value="1"/>
</dbReference>
<dbReference type="OrthoDB" id="9809852at2"/>
<reference evidence="9 10" key="1">
    <citation type="submission" date="2018-06" db="EMBL/GenBank/DDBJ databases">
        <authorList>
            <consortium name="Pathogen Informatics"/>
            <person name="Doyle S."/>
        </authorList>
    </citation>
    <scope>NUCLEOTIDE SEQUENCE [LARGE SCALE GENOMIC DNA]</scope>
    <source>
        <strain evidence="9 10">NCTC13149</strain>
    </source>
</reference>
<dbReference type="GO" id="GO:0006281">
    <property type="term" value="P:DNA repair"/>
    <property type="evidence" value="ECO:0007669"/>
    <property type="project" value="InterPro"/>
</dbReference>
<evidence type="ECO:0000256" key="5">
    <source>
        <dbReference type="ARBA" id="ARBA00022839"/>
    </source>
</evidence>
<dbReference type="RefSeq" id="WP_019034605.1">
    <property type="nucleotide sequence ID" value="NZ_UGSZ01000001.1"/>
</dbReference>
<keyword evidence="5 9" id="KW-0269">Exonuclease</keyword>
<dbReference type="PANTHER" id="PTHR30255">
    <property type="entry name" value="SINGLE-STRANDED-DNA-SPECIFIC EXONUCLEASE RECJ"/>
    <property type="match status" value="1"/>
</dbReference>
<feature type="domain" description="RecJ OB" evidence="8">
    <location>
        <begin position="461"/>
        <end position="583"/>
    </location>
</feature>
<evidence type="ECO:0000256" key="3">
    <source>
        <dbReference type="ARBA" id="ARBA00022722"/>
    </source>
</evidence>
<feature type="domain" description="DDH" evidence="6">
    <location>
        <begin position="76"/>
        <end position="236"/>
    </location>
</feature>
<evidence type="ECO:0000313" key="9">
    <source>
        <dbReference type="EMBL" id="SUB57179.1"/>
    </source>
</evidence>
<keyword evidence="4 9" id="KW-0378">Hydrolase</keyword>
<evidence type="ECO:0000313" key="10">
    <source>
        <dbReference type="Proteomes" id="UP000255517"/>
    </source>
</evidence>
<dbReference type="InterPro" id="IPR051673">
    <property type="entry name" value="SSDNA_exonuclease_RecJ"/>
</dbReference>
<dbReference type="InterPro" id="IPR038763">
    <property type="entry name" value="DHH_sf"/>
</dbReference>
<dbReference type="InterPro" id="IPR041122">
    <property type="entry name" value="RecJ_OB"/>
</dbReference>
<dbReference type="GO" id="GO:0003676">
    <property type="term" value="F:nucleic acid binding"/>
    <property type="evidence" value="ECO:0007669"/>
    <property type="project" value="InterPro"/>
</dbReference>
<dbReference type="InterPro" id="IPR003156">
    <property type="entry name" value="DHHA1_dom"/>
</dbReference>
<dbReference type="InterPro" id="IPR004610">
    <property type="entry name" value="RecJ"/>
</dbReference>
<dbReference type="InterPro" id="IPR001667">
    <property type="entry name" value="DDH_dom"/>
</dbReference>
<dbReference type="EMBL" id="UGSZ01000001">
    <property type="protein sequence ID" value="SUB57179.1"/>
    <property type="molecule type" value="Genomic_DNA"/>
</dbReference>
<sequence>MEKWFIKNSKDYELSYEKYGLNKILYRILLNRGIKSDEELEKFLKPDLSNIHSPIFLKDMVKSANIIISHITKGSNIRIVGDYDVDGITSTYILYCGLKKIGAKVSYDIPNRVLDGYGINNKIIDRAKEDDISLIITCDNGIAAFEPVKYARNLGIDVIVTDHHEPAKVLIEGVLQEKLPDANGLIDPKVSDSKYPFKDICGACVAFKLISYLYLIKGKEGQEVYDDFLAYVALATVCDVMPLKDENRILIHYGLEALKNVQDVGLNALISACDIKKEDIDVYHIGFIIGPTLNACGRLKTAKEAVELLLEKDYNSAIEKAKEIRNINNQRQNYTNDGYIKAIKIIKEQELLKKYPILLIYVPNINESIVGIIAGRIKEKFYRPTIVLTDSNGIIKGSGRSIDEYNMFEEVNVFRDELEAFGGHKMACGLSIKKENFNNFNLNLNKNAKLTRDDLTKKIYIDYPLNFPQINMKLIQDLNKLKPFGTDNEKPLFGSRNLKITDIAIFGTNKNVIKLMLEDSGVFQNALLFKDSNEFLNDLKKTYGQEAVTGLLQKSNKNIKIDVIYSIDVNNFRGNSSIELRLKSYRVNGEKDDNRRFN</sequence>
<dbReference type="AlphaFoldDB" id="A0A379C4Z9"/>
<dbReference type="Pfam" id="PF02272">
    <property type="entry name" value="DHHA1"/>
    <property type="match status" value="1"/>
</dbReference>
<evidence type="ECO:0000259" key="6">
    <source>
        <dbReference type="Pfam" id="PF01368"/>
    </source>
</evidence>
<proteinExistence type="inferred from homology"/>
<gene>
    <name evidence="9" type="primary">recJ</name>
    <name evidence="9" type="ORF">NCTC13149_00995</name>
</gene>
<evidence type="ECO:0000256" key="2">
    <source>
        <dbReference type="ARBA" id="ARBA00019841"/>
    </source>
</evidence>
<dbReference type="Pfam" id="PF17768">
    <property type="entry name" value="RecJ_OB"/>
    <property type="match status" value="1"/>
</dbReference>
<keyword evidence="3" id="KW-0540">Nuclease</keyword>
<dbReference type="Gene3D" id="3.90.1640.30">
    <property type="match status" value="1"/>
</dbReference>
<evidence type="ECO:0000256" key="1">
    <source>
        <dbReference type="ARBA" id="ARBA00005915"/>
    </source>
</evidence>
<dbReference type="GO" id="GO:0006310">
    <property type="term" value="P:DNA recombination"/>
    <property type="evidence" value="ECO:0007669"/>
    <property type="project" value="InterPro"/>
</dbReference>